<dbReference type="PROSITE" id="PS50262">
    <property type="entry name" value="G_PROTEIN_RECEP_F1_2"/>
    <property type="match status" value="1"/>
</dbReference>
<dbReference type="CDD" id="cd00054">
    <property type="entry name" value="EGF_CA"/>
    <property type="match status" value="1"/>
</dbReference>
<comment type="caution">
    <text evidence="13">The sequence shown here is derived from an EMBL/GenBank/DDBJ whole genome shotgun (WGS) entry which is preliminary data.</text>
</comment>
<feature type="transmembrane region" description="Helical" evidence="9">
    <location>
        <begin position="1278"/>
        <end position="1301"/>
    </location>
</feature>
<evidence type="ECO:0000256" key="6">
    <source>
        <dbReference type="ARBA" id="ARBA00023136"/>
    </source>
</evidence>
<evidence type="ECO:0000256" key="3">
    <source>
        <dbReference type="ARBA" id="ARBA00022692"/>
    </source>
</evidence>
<dbReference type="SMART" id="SM00181">
    <property type="entry name" value="EGF"/>
    <property type="match status" value="3"/>
</dbReference>
<dbReference type="CDD" id="cd00112">
    <property type="entry name" value="LDLa"/>
    <property type="match status" value="2"/>
</dbReference>
<feature type="transmembrane region" description="Helical" evidence="9">
    <location>
        <begin position="1397"/>
        <end position="1418"/>
    </location>
</feature>
<keyword evidence="7 8" id="KW-1015">Disulfide bond</keyword>
<dbReference type="SMART" id="SM00192">
    <property type="entry name" value="LDLa"/>
    <property type="match status" value="6"/>
</dbReference>
<sequence length="1578" mass="182940">MFFIRILFYCFLLHSITVSIQINLHLTDEISNNKSDVAFQYDCLYIFAEIKKESDLHQIISYCLTEWPIKWKIQEPSLNQTFTFVQLSKENITSQQLYHWSAPMDVVERYQLYLDEHLSSMESQLFYNCTLPRFGSLCQYSLDINQPDNSLSLHEIIYDFYQQPYEPANLTCYIHLECNRGSASMCLDWSEICDGRIDCSNNGMDEENCWELEINECAENEHRCDNGQCISTIFLHNNDKNTFECLDQSDEIYKNRRPVSYRWNGEPTFGNEDVACPSRREYTSTIITSSCMATRKILLVKTIDSDTPKSLSDICWLAFRCIYPITNYFDSACNDLCFGETCKRIMNETCPDLLLMPAGPLVFGHMYVAYEKTPLVIGGMPMLAPHYVCYNDNLCSGFYPNKTLLKFNNITCRRSEDFPFQLENIGRASRLDMYVTSLDRLLNHCNTILYNNFDLCNYSTMYRCMNSSKCISKYRLCDGKNDCDYKDDEHCPIINGTCPTIGSKTLFKCTAEKKCMPLKVIQDGNCDCKDNEYDLCDDEYTTDHYIRKHISFQTICDGFTELIPITIDGHNETDETECEYWQCNNTYTRCDGLWNCFNGADEIDCDSLSLLKCPSYHHICVSPQTYELMCLSIEKANDGNIDCVGATDEPKLCRSKNHQPKYENFYCKNDTIHSCIRSHNLCSSQQQCMYGDDEPICNSTKNKPSLYSICNDIYASIRTDIQNFICQRRSDLYKMHIVHFSVNKLRQSDKQLTIQNQVTRFISIPILRQYNQRCHRGLPLQVWLNNNGNLNTIVCLCPPSFYGNFCQYQNQRVSLTLQFQTFSDSRQTLFALIIALIDDSNERIIHSSQQLTYLYFQHCRVKFNIYLLYSTRPKNSTKNYFIHIDVYEKISFKYRGSLFIPIHFSFLPVHRIALQLNIPRITSTIETCSDKNCNHGRCIKYSNDPKGTSFCQCDREWSGKYCNIPHTCMCSSDSLCIGVLANNRSICVCPLNKWSSRCLLQHTICQSGGNRTCLNGGQCVPIDDNMIFNEKFICICPKGFSGKRCEKSDNQIILSFDKDILLPQVILIHFIHVIDNAPPQNGSTFKNIPVNQNSVTIRWSRPFHIVFIELFNNNYYLITVQTTYNETMIISKTVHSSDHCKHISEILNETIVNFHLIRRIKYYHLSCEKRSLLLTCFYDNTHFCLCNNFGKHRVANCFEFNPLIKHDCFGQNNCERGAQCLQDKATCPQTSMCVCPKCSYGTRCEFSSNIFDLSLDGILGYHIQPHINIKYQSSVVKFSIVLTTIMFIIGLINGILSLITFINKETQKVGCGLYLLGISIITLLTTIIFALKFSILLITQMTYVTNRLFLNFQCHSIDFLLQICLYMDKWLSACVATERVFNVIRGTSFNKEKSIKMAKYIIIILIIFMIGTTIHNPIHRRLLNDDDNNDEKRIWCIVTYPSSLQSYDTIIHICHFFIPFIINMISAIVIIVMTTRQRRRAENQKSRHPHLLLQQLRHHRHLLIAPILSVFLALPRLIISFVSGCIESTRNPWLYLIGYFVSFIPSMLCLVVFVLPSNLYKKELLASLSKYRKCYKYN</sequence>
<evidence type="ECO:0000259" key="11">
    <source>
        <dbReference type="PROSITE" id="PS50026"/>
    </source>
</evidence>
<dbReference type="Pfam" id="PF00008">
    <property type="entry name" value="EGF"/>
    <property type="match status" value="1"/>
</dbReference>
<proteinExistence type="predicted"/>
<evidence type="ECO:0000256" key="1">
    <source>
        <dbReference type="ARBA" id="ARBA00004167"/>
    </source>
</evidence>
<evidence type="ECO:0000256" key="7">
    <source>
        <dbReference type="ARBA" id="ARBA00023157"/>
    </source>
</evidence>
<evidence type="ECO:0000256" key="2">
    <source>
        <dbReference type="ARBA" id="ARBA00004308"/>
    </source>
</evidence>
<dbReference type="Pfam" id="PF00001">
    <property type="entry name" value="7tm_1"/>
    <property type="match status" value="1"/>
</dbReference>
<dbReference type="GO" id="GO:0004930">
    <property type="term" value="F:G protein-coupled receptor activity"/>
    <property type="evidence" value="ECO:0007669"/>
    <property type="project" value="InterPro"/>
</dbReference>
<feature type="transmembrane region" description="Helical" evidence="9">
    <location>
        <begin position="1313"/>
        <end position="1339"/>
    </location>
</feature>
<dbReference type="Gene3D" id="2.10.25.10">
    <property type="entry name" value="Laminin"/>
    <property type="match status" value="1"/>
</dbReference>
<dbReference type="PROSITE" id="PS01186">
    <property type="entry name" value="EGF_2"/>
    <property type="match status" value="1"/>
</dbReference>
<dbReference type="InterPro" id="IPR000742">
    <property type="entry name" value="EGF"/>
</dbReference>
<dbReference type="InterPro" id="IPR002172">
    <property type="entry name" value="LDrepeatLR_classA_rpt"/>
</dbReference>
<dbReference type="PROSITE" id="PS50068">
    <property type="entry name" value="LDLRA_2"/>
    <property type="match status" value="1"/>
</dbReference>
<keyword evidence="8" id="KW-0245">EGF-like domain</keyword>
<feature type="domain" description="EGF-like" evidence="11">
    <location>
        <begin position="1001"/>
        <end position="1046"/>
    </location>
</feature>
<feature type="domain" description="G-protein coupled receptors family 1 profile" evidence="12">
    <location>
        <begin position="1293"/>
        <end position="1553"/>
    </location>
</feature>
<dbReference type="GO" id="GO:0005886">
    <property type="term" value="C:plasma membrane"/>
    <property type="evidence" value="ECO:0007669"/>
    <property type="project" value="TreeGrafter"/>
</dbReference>
<feature type="chain" id="PRO_5032480739" evidence="10">
    <location>
        <begin position="20"/>
        <end position="1578"/>
    </location>
</feature>
<comment type="subcellular location">
    <subcellularLocation>
        <location evidence="2">Endomembrane system</location>
    </subcellularLocation>
    <subcellularLocation>
        <location evidence="1">Membrane</location>
        <topology evidence="1">Single-pass membrane protein</topology>
    </subcellularLocation>
</comment>
<comment type="caution">
    <text evidence="8">Lacks conserved residue(s) required for the propagation of feature annotation.</text>
</comment>
<feature type="transmembrane region" description="Helical" evidence="9">
    <location>
        <begin position="1359"/>
        <end position="1376"/>
    </location>
</feature>
<evidence type="ECO:0000313" key="14">
    <source>
        <dbReference type="Proteomes" id="UP000663882"/>
    </source>
</evidence>
<feature type="disulfide bond" evidence="8">
    <location>
        <begin position="1036"/>
        <end position="1045"/>
    </location>
</feature>
<evidence type="ECO:0000259" key="12">
    <source>
        <dbReference type="PROSITE" id="PS50262"/>
    </source>
</evidence>
<dbReference type="PROSITE" id="PS50026">
    <property type="entry name" value="EGF_3"/>
    <property type="match status" value="2"/>
</dbReference>
<dbReference type="OrthoDB" id="10266706at2759"/>
<feature type="disulfide bond" evidence="8">
    <location>
        <begin position="928"/>
        <end position="938"/>
    </location>
</feature>
<feature type="domain" description="EGF-like" evidence="11">
    <location>
        <begin position="924"/>
        <end position="963"/>
    </location>
</feature>
<dbReference type="SUPFAM" id="SSF81321">
    <property type="entry name" value="Family A G protein-coupled receptor-like"/>
    <property type="match status" value="1"/>
</dbReference>
<name>A0A813RG86_9BILA</name>
<evidence type="ECO:0000256" key="4">
    <source>
        <dbReference type="ARBA" id="ARBA00022737"/>
    </source>
</evidence>
<evidence type="ECO:0000313" key="13">
    <source>
        <dbReference type="EMBL" id="CAF0779885.1"/>
    </source>
</evidence>
<dbReference type="InterPro" id="IPR017452">
    <property type="entry name" value="GPCR_Rhodpsn_7TM"/>
</dbReference>
<evidence type="ECO:0000256" key="8">
    <source>
        <dbReference type="PROSITE-ProRule" id="PRU00076"/>
    </source>
</evidence>
<feature type="disulfide bond" evidence="8">
    <location>
        <begin position="953"/>
        <end position="962"/>
    </location>
</feature>
<evidence type="ECO:0000256" key="9">
    <source>
        <dbReference type="SAM" id="Phobius"/>
    </source>
</evidence>
<dbReference type="PROSITE" id="PS00022">
    <property type="entry name" value="EGF_1"/>
    <property type="match status" value="2"/>
</dbReference>
<keyword evidence="6 9" id="KW-0472">Membrane</keyword>
<dbReference type="GO" id="GO:0016192">
    <property type="term" value="P:vesicle-mediated transport"/>
    <property type="evidence" value="ECO:0007669"/>
    <property type="project" value="UniProtKB-ARBA"/>
</dbReference>
<feature type="signal peptide" evidence="10">
    <location>
        <begin position="1"/>
        <end position="19"/>
    </location>
</feature>
<dbReference type="SUPFAM" id="SSF57196">
    <property type="entry name" value="EGF/Laminin"/>
    <property type="match status" value="1"/>
</dbReference>
<keyword evidence="10" id="KW-0732">Signal</keyword>
<dbReference type="PROSITE" id="PS01209">
    <property type="entry name" value="LDLRA_1"/>
    <property type="match status" value="1"/>
</dbReference>
<dbReference type="EMBL" id="CAJNOO010000063">
    <property type="protein sequence ID" value="CAF0779885.1"/>
    <property type="molecule type" value="Genomic_DNA"/>
</dbReference>
<dbReference type="PANTHER" id="PTHR24270">
    <property type="entry name" value="LOW-DENSITY LIPOPROTEIN RECEPTOR-RELATED"/>
    <property type="match status" value="1"/>
</dbReference>
<dbReference type="GO" id="GO:0012505">
    <property type="term" value="C:endomembrane system"/>
    <property type="evidence" value="ECO:0007669"/>
    <property type="project" value="UniProtKB-SubCell"/>
</dbReference>
<keyword evidence="5 9" id="KW-1133">Transmembrane helix</keyword>
<keyword evidence="4" id="KW-0677">Repeat</keyword>
<evidence type="ECO:0000256" key="10">
    <source>
        <dbReference type="SAM" id="SignalP"/>
    </source>
</evidence>
<reference evidence="13" key="1">
    <citation type="submission" date="2021-02" db="EMBL/GenBank/DDBJ databases">
        <authorList>
            <person name="Nowell W R."/>
        </authorList>
    </citation>
    <scope>NUCLEOTIDE SEQUENCE</scope>
</reference>
<dbReference type="Gene3D" id="1.20.1070.10">
    <property type="entry name" value="Rhodopsin 7-helix transmembrane proteins"/>
    <property type="match status" value="1"/>
</dbReference>
<feature type="transmembrane region" description="Helical" evidence="9">
    <location>
        <begin position="1450"/>
        <end position="1473"/>
    </location>
</feature>
<dbReference type="InterPro" id="IPR050685">
    <property type="entry name" value="LDLR"/>
</dbReference>
<dbReference type="InterPro" id="IPR036055">
    <property type="entry name" value="LDL_receptor-like_sf"/>
</dbReference>
<feature type="transmembrane region" description="Helical" evidence="9">
    <location>
        <begin position="1533"/>
        <end position="1555"/>
    </location>
</feature>
<protein>
    <submittedName>
        <fullName evidence="13">Uncharacterized protein</fullName>
    </submittedName>
</protein>
<gene>
    <name evidence="13" type="ORF">RFH988_LOCUS2838</name>
</gene>
<dbReference type="Gene3D" id="4.10.400.10">
    <property type="entry name" value="Low-density Lipoprotein Receptor"/>
    <property type="match status" value="1"/>
</dbReference>
<dbReference type="InterPro" id="IPR000276">
    <property type="entry name" value="GPCR_Rhodpsn"/>
</dbReference>
<organism evidence="13 14">
    <name type="scientific">Rotaria sordida</name>
    <dbReference type="NCBI Taxonomy" id="392033"/>
    <lineage>
        <taxon>Eukaryota</taxon>
        <taxon>Metazoa</taxon>
        <taxon>Spiralia</taxon>
        <taxon>Gnathifera</taxon>
        <taxon>Rotifera</taxon>
        <taxon>Eurotatoria</taxon>
        <taxon>Bdelloidea</taxon>
        <taxon>Philodinida</taxon>
        <taxon>Philodinidae</taxon>
        <taxon>Rotaria</taxon>
    </lineage>
</organism>
<evidence type="ECO:0000256" key="5">
    <source>
        <dbReference type="ARBA" id="ARBA00022989"/>
    </source>
</evidence>
<feature type="transmembrane region" description="Helical" evidence="9">
    <location>
        <begin position="1502"/>
        <end position="1521"/>
    </location>
</feature>
<keyword evidence="3 9" id="KW-0812">Transmembrane</keyword>
<accession>A0A813RG86</accession>
<dbReference type="PRINTS" id="PR00261">
    <property type="entry name" value="LDLRECEPTOR"/>
</dbReference>
<dbReference type="Proteomes" id="UP000663882">
    <property type="component" value="Unassembled WGS sequence"/>
</dbReference>
<dbReference type="InterPro" id="IPR023415">
    <property type="entry name" value="LDLR_class-A_CS"/>
</dbReference>